<dbReference type="OrthoDB" id="1683089at2759"/>
<feature type="region of interest" description="Disordered" evidence="1">
    <location>
        <begin position="1"/>
        <end position="36"/>
    </location>
</feature>
<feature type="compositionally biased region" description="Basic and acidic residues" evidence="1">
    <location>
        <begin position="8"/>
        <end position="20"/>
    </location>
</feature>
<dbReference type="Proteomes" id="UP001153076">
    <property type="component" value="Unassembled WGS sequence"/>
</dbReference>
<protein>
    <submittedName>
        <fullName evidence="2">Uncharacterized protein</fullName>
    </submittedName>
</protein>
<organism evidence="2 3">
    <name type="scientific">Carnegiea gigantea</name>
    <dbReference type="NCBI Taxonomy" id="171969"/>
    <lineage>
        <taxon>Eukaryota</taxon>
        <taxon>Viridiplantae</taxon>
        <taxon>Streptophyta</taxon>
        <taxon>Embryophyta</taxon>
        <taxon>Tracheophyta</taxon>
        <taxon>Spermatophyta</taxon>
        <taxon>Magnoliopsida</taxon>
        <taxon>eudicotyledons</taxon>
        <taxon>Gunneridae</taxon>
        <taxon>Pentapetalae</taxon>
        <taxon>Caryophyllales</taxon>
        <taxon>Cactineae</taxon>
        <taxon>Cactaceae</taxon>
        <taxon>Cactoideae</taxon>
        <taxon>Echinocereeae</taxon>
        <taxon>Carnegiea</taxon>
    </lineage>
</organism>
<sequence length="272" mass="32395">MKRKKKKMESTKNCTEDYRRKENRHLKSLTRTDKGKGVAIHSDVKISFKDDDSYDSSLNGDMTYDGEMQLIRDVSAMSEDEEGNGSDYSLVDEDEIFNHLREYEIDYYEKVYDGGKLLKLEVTGYIVLRQWDMFEDKKHFLDVFKDYLMQEVVIRRARRMILNMIEGKHEKGNFRTAYPRPKLKALMLKVANSYSDWSHNKPIHALKIENLGAYYWLLDEPKKRWYRHLFQISTKLDDNAANFMETLNNILNMARDKPIYNLLEEIRDKLTE</sequence>
<comment type="caution">
    <text evidence="2">The sequence shown here is derived from an EMBL/GenBank/DDBJ whole genome shotgun (WGS) entry which is preliminary data.</text>
</comment>
<evidence type="ECO:0000313" key="2">
    <source>
        <dbReference type="EMBL" id="KAJ8426390.1"/>
    </source>
</evidence>
<name>A0A9Q1GWI0_9CARY</name>
<dbReference type="AlphaFoldDB" id="A0A9Q1GWI0"/>
<gene>
    <name evidence="2" type="ORF">Cgig2_010933</name>
</gene>
<reference evidence="2" key="1">
    <citation type="submission" date="2022-04" db="EMBL/GenBank/DDBJ databases">
        <title>Carnegiea gigantea Genome sequencing and assembly v2.</title>
        <authorList>
            <person name="Copetti D."/>
            <person name="Sanderson M.J."/>
            <person name="Burquez A."/>
            <person name="Wojciechowski M.F."/>
        </authorList>
    </citation>
    <scope>NUCLEOTIDE SEQUENCE</scope>
    <source>
        <strain evidence="2">SGP5-SGP5p</strain>
        <tissue evidence="2">Aerial part</tissue>
    </source>
</reference>
<accession>A0A9Q1GWI0</accession>
<evidence type="ECO:0000313" key="3">
    <source>
        <dbReference type="Proteomes" id="UP001153076"/>
    </source>
</evidence>
<dbReference type="EMBL" id="JAKOGI010001299">
    <property type="protein sequence ID" value="KAJ8426390.1"/>
    <property type="molecule type" value="Genomic_DNA"/>
</dbReference>
<proteinExistence type="predicted"/>
<keyword evidence="3" id="KW-1185">Reference proteome</keyword>
<evidence type="ECO:0000256" key="1">
    <source>
        <dbReference type="SAM" id="MobiDB-lite"/>
    </source>
</evidence>